<feature type="region of interest" description="Disordered" evidence="1">
    <location>
        <begin position="1"/>
        <end position="60"/>
    </location>
</feature>
<dbReference type="EMBL" id="BAAALT010000266">
    <property type="protein sequence ID" value="GAA1830785.1"/>
    <property type="molecule type" value="Genomic_DNA"/>
</dbReference>
<proteinExistence type="predicted"/>
<evidence type="ECO:0000313" key="3">
    <source>
        <dbReference type="EMBL" id="GAA1830785.1"/>
    </source>
</evidence>
<keyword evidence="2" id="KW-0472">Membrane</keyword>
<keyword evidence="2" id="KW-0812">Transmembrane</keyword>
<comment type="caution">
    <text evidence="3">The sequence shown here is derived from an EMBL/GenBank/DDBJ whole genome shotgun (WGS) entry which is preliminary data.</text>
</comment>
<keyword evidence="4" id="KW-1185">Reference proteome</keyword>
<evidence type="ECO:0000256" key="1">
    <source>
        <dbReference type="SAM" id="MobiDB-lite"/>
    </source>
</evidence>
<dbReference type="RefSeq" id="WP_344138948.1">
    <property type="nucleotide sequence ID" value="NZ_BAAALT010000266.1"/>
</dbReference>
<dbReference type="Proteomes" id="UP001500218">
    <property type="component" value="Unassembled WGS sequence"/>
</dbReference>
<reference evidence="3 4" key="1">
    <citation type="journal article" date="2019" name="Int. J. Syst. Evol. Microbiol.">
        <title>The Global Catalogue of Microorganisms (GCM) 10K type strain sequencing project: providing services to taxonomists for standard genome sequencing and annotation.</title>
        <authorList>
            <consortium name="The Broad Institute Genomics Platform"/>
            <consortium name="The Broad Institute Genome Sequencing Center for Infectious Disease"/>
            <person name="Wu L."/>
            <person name="Ma J."/>
        </authorList>
    </citation>
    <scope>NUCLEOTIDE SEQUENCE [LARGE SCALE GENOMIC DNA]</scope>
    <source>
        <strain evidence="3 4">JCM 13250</strain>
    </source>
</reference>
<gene>
    <name evidence="3" type="ORF">GCM10009682_56800</name>
</gene>
<accession>A0ABN2MLI5</accession>
<organism evidence="3 4">
    <name type="scientific">Luedemannella flava</name>
    <dbReference type="NCBI Taxonomy" id="349316"/>
    <lineage>
        <taxon>Bacteria</taxon>
        <taxon>Bacillati</taxon>
        <taxon>Actinomycetota</taxon>
        <taxon>Actinomycetes</taxon>
        <taxon>Micromonosporales</taxon>
        <taxon>Micromonosporaceae</taxon>
        <taxon>Luedemannella</taxon>
    </lineage>
</organism>
<evidence type="ECO:0000256" key="2">
    <source>
        <dbReference type="SAM" id="Phobius"/>
    </source>
</evidence>
<feature type="transmembrane region" description="Helical" evidence="2">
    <location>
        <begin position="187"/>
        <end position="208"/>
    </location>
</feature>
<feature type="transmembrane region" description="Helical" evidence="2">
    <location>
        <begin position="113"/>
        <end position="136"/>
    </location>
</feature>
<keyword evidence="2" id="KW-1133">Transmembrane helix</keyword>
<protein>
    <submittedName>
        <fullName evidence="3">Uncharacterized protein</fullName>
    </submittedName>
</protein>
<sequence length="218" mass="23694">MQDAQTAFPGAGNPSPSWTHRMDDQTHPLDPVSPARPGLDRTRPDVEGTQPTSPARPETIYARAAVRVPAGGALRQATDEYPMVDDPRHDPRRAAANPQIPGFRQPRPAGRRLSLGWGWSFTGYLIAFIGWGVWAASVNGQMVVPVIDLGIVTVVAIGVFVVCRLFGRVVWEGTFGRQRRSARVAHALTGLFLTAAGIGFLAHTVWIADAITWVRTNL</sequence>
<feature type="region of interest" description="Disordered" evidence="1">
    <location>
        <begin position="76"/>
        <end position="105"/>
    </location>
</feature>
<evidence type="ECO:0000313" key="4">
    <source>
        <dbReference type="Proteomes" id="UP001500218"/>
    </source>
</evidence>
<name>A0ABN2MLI5_9ACTN</name>
<feature type="transmembrane region" description="Helical" evidence="2">
    <location>
        <begin position="142"/>
        <end position="166"/>
    </location>
</feature>